<evidence type="ECO:0000313" key="1">
    <source>
        <dbReference type="EMBL" id="MCQ4334886.1"/>
    </source>
</evidence>
<dbReference type="EMBL" id="JAHLKM010000043">
    <property type="protein sequence ID" value="MCQ4334886.1"/>
    <property type="molecule type" value="Genomic_DNA"/>
</dbReference>
<keyword evidence="2" id="KW-1185">Reference proteome</keyword>
<gene>
    <name evidence="1" type="ORF">KM295_15630</name>
</gene>
<protein>
    <submittedName>
        <fullName evidence="1">Uncharacterized protein</fullName>
    </submittedName>
</protein>
<sequence length="137" mass="15528">MDADEIDPELDAEFTYNVSLRWAADVVGVVEDFFDGPGEITEREEARDWTLALLAQIEQQFEPGDTDYVSRAMSATMGEKTGNASTTRNPDVETCPACGAPFFQFRGMDSYEQAQNHFEYMDDDDHEGWDISIEKHQ</sequence>
<dbReference type="AlphaFoldDB" id="A0A9R1D6Y0"/>
<dbReference type="RefSeq" id="WP_256031130.1">
    <property type="nucleotide sequence ID" value="NZ_JAHLKM010000043.1"/>
</dbReference>
<comment type="caution">
    <text evidence="1">The sequence shown here is derived from an EMBL/GenBank/DDBJ whole genome shotgun (WGS) entry which is preliminary data.</text>
</comment>
<name>A0A9R1D6Y0_9EURY</name>
<accession>A0A9R1D6Y0</accession>
<organism evidence="1 2">
    <name type="scientific">Natronomonas aquatica</name>
    <dbReference type="NCBI Taxonomy" id="2841590"/>
    <lineage>
        <taxon>Archaea</taxon>
        <taxon>Methanobacteriati</taxon>
        <taxon>Methanobacteriota</taxon>
        <taxon>Stenosarchaea group</taxon>
        <taxon>Halobacteria</taxon>
        <taxon>Halobacteriales</taxon>
        <taxon>Natronomonadaceae</taxon>
        <taxon>Natronomonas</taxon>
    </lineage>
</organism>
<proteinExistence type="predicted"/>
<evidence type="ECO:0000313" key="2">
    <source>
        <dbReference type="Proteomes" id="UP001139494"/>
    </source>
</evidence>
<reference evidence="1" key="1">
    <citation type="journal article" date="2023" name="Front. Microbiol.">
        <title>Genomic-based phylogenetic and metabolic analyses of the genus Natronomonas, and description of Natronomonas aquatica sp. nov.</title>
        <authorList>
            <person name="Garcia-Roldan A."/>
            <person name="Duran-Viseras A."/>
            <person name="de la Haba R.R."/>
            <person name="Corral P."/>
            <person name="Sanchez-Porro C."/>
            <person name="Ventosa A."/>
        </authorList>
    </citation>
    <scope>NUCLEOTIDE SEQUENCE</scope>
    <source>
        <strain evidence="1">F2-12</strain>
    </source>
</reference>
<dbReference type="Proteomes" id="UP001139494">
    <property type="component" value="Unassembled WGS sequence"/>
</dbReference>